<sequence>MAVSRIELYANTNRQRPGFFDNVIPCGHEPEERPSSPLSRSGSGTVMSAAALDPSDPSYRNLFYQDPGRAQPSEKSC</sequence>
<protein>
    <submittedName>
        <fullName evidence="1">Uncharacterized protein</fullName>
    </submittedName>
</protein>
<evidence type="ECO:0000313" key="1">
    <source>
        <dbReference type="EMBL" id="TMS03018.1"/>
    </source>
</evidence>
<reference evidence="1" key="1">
    <citation type="submission" date="2018-11" db="EMBL/GenBank/DDBJ databases">
        <title>The sequence and de novo assembly of Larimichthys crocea genome using PacBio and Hi-C technologies.</title>
        <authorList>
            <person name="Xu P."/>
            <person name="Chen B."/>
            <person name="Zhou Z."/>
            <person name="Ke Q."/>
            <person name="Wu Y."/>
            <person name="Bai H."/>
            <person name="Pu F."/>
        </authorList>
    </citation>
    <scope>NUCLEOTIDE SEQUENCE</scope>
    <source>
        <tissue evidence="1">Muscle</tissue>
    </source>
</reference>
<name>A0ACD3Q7A0_LARCR</name>
<proteinExistence type="predicted"/>
<accession>A0ACD3Q7A0</accession>
<keyword evidence="2" id="KW-1185">Reference proteome</keyword>
<evidence type="ECO:0000313" key="2">
    <source>
        <dbReference type="Proteomes" id="UP000793456"/>
    </source>
</evidence>
<gene>
    <name evidence="1" type="ORF">E3U43_020998</name>
</gene>
<dbReference type="Proteomes" id="UP000793456">
    <property type="component" value="Chromosome XXIII"/>
</dbReference>
<dbReference type="EMBL" id="CM011696">
    <property type="protein sequence ID" value="TMS03018.1"/>
    <property type="molecule type" value="Genomic_DNA"/>
</dbReference>
<feature type="non-terminal residue" evidence="1">
    <location>
        <position position="77"/>
    </location>
</feature>
<comment type="caution">
    <text evidence="1">The sequence shown here is derived from an EMBL/GenBank/DDBJ whole genome shotgun (WGS) entry which is preliminary data.</text>
</comment>
<organism evidence="1 2">
    <name type="scientific">Larimichthys crocea</name>
    <name type="common">Large yellow croaker</name>
    <name type="synonym">Pseudosciaena crocea</name>
    <dbReference type="NCBI Taxonomy" id="215358"/>
    <lineage>
        <taxon>Eukaryota</taxon>
        <taxon>Metazoa</taxon>
        <taxon>Chordata</taxon>
        <taxon>Craniata</taxon>
        <taxon>Vertebrata</taxon>
        <taxon>Euteleostomi</taxon>
        <taxon>Actinopterygii</taxon>
        <taxon>Neopterygii</taxon>
        <taxon>Teleostei</taxon>
        <taxon>Neoteleostei</taxon>
        <taxon>Acanthomorphata</taxon>
        <taxon>Eupercaria</taxon>
        <taxon>Sciaenidae</taxon>
        <taxon>Larimichthys</taxon>
    </lineage>
</organism>